<protein>
    <submittedName>
        <fullName evidence="1">Uncharacterized protein</fullName>
    </submittedName>
</protein>
<accession>A0A5E4SXF0</accession>
<sequence length="151" mass="16464">MRKRSFFGFCGLVVASLGYCASLEDTASEPRAATVVSPAQRRVIDASIASLRSPSDRAVARGWSHAKQVAEFICRPKAQPAFDGKLKGVDRVFLGTSEPNTLSLIRNDKLIGIGQARFDAGWRKFSFECLMDPKTAKVTKFLISIQAVPSV</sequence>
<evidence type="ECO:0000313" key="2">
    <source>
        <dbReference type="Proteomes" id="UP000383971"/>
    </source>
</evidence>
<dbReference type="RefSeq" id="WP_150584006.1">
    <property type="nucleotide sequence ID" value="NZ_CABPSE010000002.1"/>
</dbReference>
<keyword evidence="2" id="KW-1185">Reference proteome</keyword>
<proteinExistence type="predicted"/>
<evidence type="ECO:0000313" key="1">
    <source>
        <dbReference type="EMBL" id="VVD80225.1"/>
    </source>
</evidence>
<gene>
    <name evidence="1" type="ORF">PCO31111_01078</name>
</gene>
<name>A0A5E4SXF0_9BURK</name>
<dbReference type="AlphaFoldDB" id="A0A5E4SXF0"/>
<reference evidence="1 2" key="1">
    <citation type="submission" date="2019-08" db="EMBL/GenBank/DDBJ databases">
        <authorList>
            <person name="Peeters C."/>
        </authorList>
    </citation>
    <scope>NUCLEOTIDE SEQUENCE [LARGE SCALE GENOMIC DNA]</scope>
    <source>
        <strain evidence="1 2">LMG 31111</strain>
    </source>
</reference>
<dbReference type="EMBL" id="CABPSE010000002">
    <property type="protein sequence ID" value="VVD80225.1"/>
    <property type="molecule type" value="Genomic_DNA"/>
</dbReference>
<dbReference type="Proteomes" id="UP000383971">
    <property type="component" value="Unassembled WGS sequence"/>
</dbReference>
<organism evidence="1 2">
    <name type="scientific">Pandoraea communis</name>
    <dbReference type="NCBI Taxonomy" id="2508297"/>
    <lineage>
        <taxon>Bacteria</taxon>
        <taxon>Pseudomonadati</taxon>
        <taxon>Pseudomonadota</taxon>
        <taxon>Betaproteobacteria</taxon>
        <taxon>Burkholderiales</taxon>
        <taxon>Burkholderiaceae</taxon>
        <taxon>Pandoraea</taxon>
    </lineage>
</organism>